<comment type="subcellular location">
    <subcellularLocation>
        <location evidence="1">Virion</location>
    </subcellularLocation>
</comment>
<dbReference type="SUPFAM" id="SSF56563">
    <property type="entry name" value="Major capsid protein gp5"/>
    <property type="match status" value="1"/>
</dbReference>
<evidence type="ECO:0000259" key="2">
    <source>
        <dbReference type="Pfam" id="PF05065"/>
    </source>
</evidence>
<feature type="domain" description="Phage capsid-like C-terminal" evidence="2">
    <location>
        <begin position="11"/>
        <end position="301"/>
    </location>
</feature>
<dbReference type="Proteomes" id="UP000587608">
    <property type="component" value="Unassembled WGS sequence"/>
</dbReference>
<dbReference type="RefSeq" id="WP_191852818.1">
    <property type="nucleotide sequence ID" value="NZ_JACERG010000010.1"/>
</dbReference>
<dbReference type="InterPro" id="IPR054612">
    <property type="entry name" value="Phage_capsid-like_C"/>
</dbReference>
<reference evidence="3 4" key="1">
    <citation type="submission" date="2020-07" db="EMBL/GenBank/DDBJ databases">
        <title>Differential regulation of undecylprodigiosin biosynthesis in the yeast-scavenging Streptomyces strain MBK6.</title>
        <authorList>
            <person name="Baral B."/>
            <person name="Siitonen V."/>
            <person name="Laughlin M."/>
            <person name="Yamada K."/>
            <person name="Ilomaeki M."/>
            <person name="Metsae-Ketelae M."/>
            <person name="Niemi J."/>
        </authorList>
    </citation>
    <scope>NUCLEOTIDE SEQUENCE [LARGE SCALE GENOMIC DNA]</scope>
    <source>
        <strain evidence="3 4">MBK6</strain>
    </source>
</reference>
<evidence type="ECO:0000256" key="1">
    <source>
        <dbReference type="ARBA" id="ARBA00004328"/>
    </source>
</evidence>
<organism evidence="3 4">
    <name type="scientific">Streptomyces griseoaurantiacus</name>
    <dbReference type="NCBI Taxonomy" id="68213"/>
    <lineage>
        <taxon>Bacteria</taxon>
        <taxon>Bacillati</taxon>
        <taxon>Actinomycetota</taxon>
        <taxon>Actinomycetes</taxon>
        <taxon>Kitasatosporales</taxon>
        <taxon>Streptomycetaceae</taxon>
        <taxon>Streptomyces</taxon>
        <taxon>Streptomyces aurantiacus group</taxon>
    </lineage>
</organism>
<gene>
    <name evidence="3" type="ORF">H1X69_12460</name>
</gene>
<sequence>MATRNTYEDWIPEEYSGPVITRVNQQSAVERLARRIPMATDTKHVPRSAGVGVNFVAKGNPYTEDASVNDDVLLTALKFGRVIRIADEDLKDTTQVANIIATKQNDWATSYAKFIDNATLATSAAGNGTTVPFTSLYYSLTQNDTDTSYTANANLTQTGSGGVTYDNLSATLADYEAGDFFDDGNTIVIASPVFKAAFRGIKDDEGRPIFVTGLAGTPDTLFNYPVAWSNGCRLSATATDTPTGSPVLFVGNREYLFLGIRSGPESMTAGADTGAAFLTDEALLKMRARRGFAVAHEKAWACLEDNS</sequence>
<protein>
    <submittedName>
        <fullName evidence="3">Phage major capsid protein</fullName>
    </submittedName>
</protein>
<dbReference type="InterPro" id="IPR024455">
    <property type="entry name" value="Phage_capsid"/>
</dbReference>
<name>A0A7W2DSP0_9ACTN</name>
<dbReference type="AlphaFoldDB" id="A0A7W2DSP0"/>
<comment type="caution">
    <text evidence="3">The sequence shown here is derived from an EMBL/GenBank/DDBJ whole genome shotgun (WGS) entry which is preliminary data.</text>
</comment>
<accession>A0A7W2DSP0</accession>
<proteinExistence type="predicted"/>
<evidence type="ECO:0000313" key="3">
    <source>
        <dbReference type="EMBL" id="MBA5222229.1"/>
    </source>
</evidence>
<evidence type="ECO:0000313" key="4">
    <source>
        <dbReference type="Proteomes" id="UP000587608"/>
    </source>
</evidence>
<dbReference type="NCBIfam" id="TIGR01554">
    <property type="entry name" value="major_cap_HK97"/>
    <property type="match status" value="1"/>
</dbReference>
<dbReference type="EMBL" id="JACERG010000010">
    <property type="protein sequence ID" value="MBA5222229.1"/>
    <property type="molecule type" value="Genomic_DNA"/>
</dbReference>
<dbReference type="Pfam" id="PF05065">
    <property type="entry name" value="Phage_capsid"/>
    <property type="match status" value="1"/>
</dbReference>